<dbReference type="SMART" id="SM00108">
    <property type="entry name" value="B_lectin"/>
    <property type="match status" value="1"/>
</dbReference>
<accession>A0AA38ZBQ1</accession>
<comment type="catalytic activity">
    <reaction evidence="18 19">
        <text>L-seryl-[protein] + ATP = O-phospho-L-seryl-[protein] + ADP + H(+)</text>
        <dbReference type="Rhea" id="RHEA:17989"/>
        <dbReference type="Rhea" id="RHEA-COMP:9863"/>
        <dbReference type="Rhea" id="RHEA-COMP:11604"/>
        <dbReference type="ChEBI" id="CHEBI:15378"/>
        <dbReference type="ChEBI" id="CHEBI:29999"/>
        <dbReference type="ChEBI" id="CHEBI:30616"/>
        <dbReference type="ChEBI" id="CHEBI:83421"/>
        <dbReference type="ChEBI" id="CHEBI:456216"/>
        <dbReference type="EC" id="2.7.11.1"/>
    </reaction>
</comment>
<feature type="domain" description="Bulb-type lectin" evidence="24">
    <location>
        <begin position="47"/>
        <end position="173"/>
    </location>
</feature>
<dbReference type="PROSITE" id="PS00107">
    <property type="entry name" value="PROTEIN_KINASE_ATP"/>
    <property type="match status" value="1"/>
</dbReference>
<keyword evidence="12 21" id="KW-1133">Transmembrane helix</keyword>
<evidence type="ECO:0000256" key="13">
    <source>
        <dbReference type="ARBA" id="ARBA00023136"/>
    </source>
</evidence>
<evidence type="ECO:0000256" key="14">
    <source>
        <dbReference type="ARBA" id="ARBA00023157"/>
    </source>
</evidence>
<evidence type="ECO:0000313" key="26">
    <source>
        <dbReference type="Proteomes" id="UP001168098"/>
    </source>
</evidence>
<dbReference type="InterPro" id="IPR001480">
    <property type="entry name" value="Bulb-type_lectin_dom"/>
</dbReference>
<dbReference type="FunFam" id="1.10.510.10:FF:000248">
    <property type="entry name" value="S-receptor-like kinase 5"/>
    <property type="match status" value="1"/>
</dbReference>
<keyword evidence="11 19" id="KW-0067">ATP-binding</keyword>
<dbReference type="Pfam" id="PF01453">
    <property type="entry name" value="B_lectin"/>
    <property type="match status" value="1"/>
</dbReference>
<evidence type="ECO:0000256" key="10">
    <source>
        <dbReference type="ARBA" id="ARBA00022777"/>
    </source>
</evidence>
<keyword evidence="14" id="KW-1015">Disulfide bond</keyword>
<dbReference type="InterPro" id="IPR017441">
    <property type="entry name" value="Protein_kinase_ATP_BS"/>
</dbReference>
<evidence type="ECO:0000256" key="4">
    <source>
        <dbReference type="ARBA" id="ARBA00022553"/>
    </source>
</evidence>
<feature type="transmembrane region" description="Helical" evidence="21">
    <location>
        <begin position="466"/>
        <end position="486"/>
    </location>
</feature>
<dbReference type="EC" id="2.7.11.1" evidence="19"/>
<dbReference type="PANTHER" id="PTHR47976:SF30">
    <property type="entry name" value="RECEPTOR-LIKE SERINE_THREONINE-PROTEIN KINASE"/>
    <property type="match status" value="1"/>
</dbReference>
<keyword evidence="15" id="KW-0675">Receptor</keyword>
<dbReference type="PROSITE" id="PS50011">
    <property type="entry name" value="PROTEIN_KINASE_DOM"/>
    <property type="match status" value="1"/>
</dbReference>
<evidence type="ECO:0000256" key="17">
    <source>
        <dbReference type="ARBA" id="ARBA00047899"/>
    </source>
</evidence>
<keyword evidence="3" id="KW-0245">EGF-like domain</keyword>
<evidence type="ECO:0000256" key="5">
    <source>
        <dbReference type="ARBA" id="ARBA00022679"/>
    </source>
</evidence>
<dbReference type="CDD" id="cd14066">
    <property type="entry name" value="STKc_IRAK"/>
    <property type="match status" value="1"/>
</dbReference>
<dbReference type="InterPro" id="IPR008271">
    <property type="entry name" value="Ser/Thr_kinase_AS"/>
</dbReference>
<evidence type="ECO:0000256" key="21">
    <source>
        <dbReference type="SAM" id="Phobius"/>
    </source>
</evidence>
<comment type="catalytic activity">
    <reaction evidence="17 19">
        <text>L-threonyl-[protein] + ATP = O-phospho-L-threonyl-[protein] + ADP + H(+)</text>
        <dbReference type="Rhea" id="RHEA:46608"/>
        <dbReference type="Rhea" id="RHEA-COMP:11060"/>
        <dbReference type="Rhea" id="RHEA-COMP:11605"/>
        <dbReference type="ChEBI" id="CHEBI:15378"/>
        <dbReference type="ChEBI" id="CHEBI:30013"/>
        <dbReference type="ChEBI" id="CHEBI:30616"/>
        <dbReference type="ChEBI" id="CHEBI:61977"/>
        <dbReference type="ChEBI" id="CHEBI:456216"/>
        <dbReference type="EC" id="2.7.11.1"/>
    </reaction>
</comment>
<name>A0AA38ZBQ1_VITRO</name>
<evidence type="ECO:0000313" key="25">
    <source>
        <dbReference type="EMBL" id="KAJ9686061.1"/>
    </source>
</evidence>
<dbReference type="SMART" id="SM00220">
    <property type="entry name" value="S_TKc"/>
    <property type="match status" value="1"/>
</dbReference>
<dbReference type="FunFam" id="2.90.10.10:FF:000039">
    <property type="entry name" value="G-type lectin S-receptor-like serine/threonine-protein kinase SD2-5"/>
    <property type="match status" value="1"/>
</dbReference>
<comment type="similarity">
    <text evidence="19">Belongs to the protein kinase superfamily. Ser/Thr protein kinase family.</text>
</comment>
<dbReference type="SUPFAM" id="SSF51110">
    <property type="entry name" value="alpha-D-mannose-specific plant lectins"/>
    <property type="match status" value="1"/>
</dbReference>
<evidence type="ECO:0000256" key="22">
    <source>
        <dbReference type="SAM" id="SignalP"/>
    </source>
</evidence>
<proteinExistence type="inferred from homology"/>
<keyword evidence="8" id="KW-0430">Lectin</keyword>
<evidence type="ECO:0000256" key="2">
    <source>
        <dbReference type="ARBA" id="ARBA00022527"/>
    </source>
</evidence>
<dbReference type="PANTHER" id="PTHR47976">
    <property type="entry name" value="G-TYPE LECTIN S-RECEPTOR-LIKE SERINE/THREONINE-PROTEIN KINASE SD2-5"/>
    <property type="match status" value="1"/>
</dbReference>
<keyword evidence="13 21" id="KW-0472">Membrane</keyword>
<protein>
    <recommendedName>
        <fullName evidence="19">Receptor-like serine/threonine-protein kinase</fullName>
        <ecNumber evidence="19">2.7.11.1</ecNumber>
    </recommendedName>
</protein>
<dbReference type="PROSITE" id="PS50927">
    <property type="entry name" value="BULB_LECTIN"/>
    <property type="match status" value="1"/>
</dbReference>
<dbReference type="InterPro" id="IPR036426">
    <property type="entry name" value="Bulb-type_lectin_dom_sf"/>
</dbReference>
<keyword evidence="6 21" id="KW-0812">Transmembrane</keyword>
<keyword evidence="7 22" id="KW-0732">Signal</keyword>
<dbReference type="EMBL" id="JARBHA010000012">
    <property type="protein sequence ID" value="KAJ9686061.1"/>
    <property type="molecule type" value="Genomic_DNA"/>
</dbReference>
<dbReference type="GO" id="GO:0004674">
    <property type="term" value="F:protein serine/threonine kinase activity"/>
    <property type="evidence" value="ECO:0007669"/>
    <property type="project" value="UniProtKB-KW"/>
</dbReference>
<comment type="subcellular location">
    <subcellularLocation>
        <location evidence="1">Membrane</location>
        <topology evidence="1">Single-pass type I membrane protein</topology>
    </subcellularLocation>
</comment>
<evidence type="ECO:0000256" key="15">
    <source>
        <dbReference type="ARBA" id="ARBA00023170"/>
    </source>
</evidence>
<evidence type="ECO:0000256" key="20">
    <source>
        <dbReference type="PROSITE-ProRule" id="PRU10141"/>
    </source>
</evidence>
<sequence>MDCVLQCLILFIASFHLAYAESIYYSVANLSSSWTNNPVPGEYVGYDRSELMPILLRPNEGPTSFVCGFYCNYDCDGYLFAVLIFPTMNVTVGRHPRIIYPRVVWSANRHALVSVNATLELTPEGDLILREANGAEVWSTHTSGKSVVGLSLNETGNLVLFDCNNSSVWQSFDHPTDSLVPGQKLALGAKLTASVSKKDWSQGLISFSVYSDGLVACVESNPPQIYSYRHFDYSGVIKEPSHVIFKNEGLFLSSGRRIWPFFSASSPLYLKLEPKGQVTVYEWVWNEYDWKVYGDSFLANYDCEYPLICGKYGVCSVGQCGCPGPNGGETVYFRPINFKQPDLGCSEITSLTCEASQYHSLLELNDIIYFPVVNEYGIDYDIESCKQACLENCSCKAAIFTHGEPGYCHLPSEIFSLALMNTETYPFSNSTTFIKVQNVPKEGPPAPVIDPAPIPPSSMKTSRIEVILASCFGAFFVMFLVVIIIWHSLFLKRKDSKEDEEDFLKQVPGVPIRFSNESLVVATENFSQKLGEGGFGSVFKGILRDGTKVAVKCLDGLVGRKDSFLAEVETIGGIHHMNLVRLVGYCATKSNQSLVYEYMCNGSLDKWIFRRSQELALDWQTRRKIILDVAKGLAYLHGDCQKKIVHFDIKPQNILLDENFNAKVSDFGLSKLIDKDQSLVVTTLRGTVGYLAPEWLSSTITEKIDVYSFGVVMLEILCGRKNLDRSQPEEDMHLLNVFKKKAKEDQLLDLVDKSSEDMLFHGIEVVEMMKLAAWCLQNDTACRPSMSVVVKVLEGVMDFEDNLDYSFLNPQISRAMEAVHNSNDVAVTASLVLPSILSGPR</sequence>
<evidence type="ECO:0000256" key="1">
    <source>
        <dbReference type="ARBA" id="ARBA00004479"/>
    </source>
</evidence>
<evidence type="ECO:0000256" key="18">
    <source>
        <dbReference type="ARBA" id="ARBA00048679"/>
    </source>
</evidence>
<evidence type="ECO:0000256" key="16">
    <source>
        <dbReference type="ARBA" id="ARBA00023180"/>
    </source>
</evidence>
<feature type="domain" description="Protein kinase" evidence="23">
    <location>
        <begin position="524"/>
        <end position="808"/>
    </location>
</feature>
<dbReference type="InterPro" id="IPR000719">
    <property type="entry name" value="Prot_kinase_dom"/>
</dbReference>
<reference evidence="25 26" key="1">
    <citation type="journal article" date="2023" name="BMC Biotechnol.">
        <title>Vitis rotundifolia cv Carlos genome sequencing.</title>
        <authorList>
            <person name="Huff M."/>
            <person name="Hulse-Kemp A."/>
            <person name="Scheffler B."/>
            <person name="Youngblood R."/>
            <person name="Simpson S."/>
            <person name="Babiker E."/>
            <person name="Staton M."/>
        </authorList>
    </citation>
    <scope>NUCLEOTIDE SEQUENCE [LARGE SCALE GENOMIC DNA]</scope>
    <source>
        <tissue evidence="25">Leaf</tissue>
    </source>
</reference>
<dbReference type="InterPro" id="IPR011009">
    <property type="entry name" value="Kinase-like_dom_sf"/>
</dbReference>
<evidence type="ECO:0000256" key="3">
    <source>
        <dbReference type="ARBA" id="ARBA00022536"/>
    </source>
</evidence>
<evidence type="ECO:0000256" key="12">
    <source>
        <dbReference type="ARBA" id="ARBA00022989"/>
    </source>
</evidence>
<evidence type="ECO:0000259" key="24">
    <source>
        <dbReference type="PROSITE" id="PS50927"/>
    </source>
</evidence>
<dbReference type="InterPro" id="IPR051343">
    <property type="entry name" value="G-type_lectin_kinases/EP1-like"/>
</dbReference>
<keyword evidence="5 19" id="KW-0808">Transferase</keyword>
<dbReference type="Gene3D" id="2.90.10.30">
    <property type="match status" value="1"/>
</dbReference>
<keyword evidence="2 19" id="KW-0723">Serine/threonine-protein kinase</keyword>
<evidence type="ECO:0000256" key="7">
    <source>
        <dbReference type="ARBA" id="ARBA00022729"/>
    </source>
</evidence>
<dbReference type="AlphaFoldDB" id="A0AA38ZBQ1"/>
<evidence type="ECO:0000256" key="19">
    <source>
        <dbReference type="PIRNR" id="PIRNR000641"/>
    </source>
</evidence>
<dbReference type="Proteomes" id="UP001168098">
    <property type="component" value="Unassembled WGS sequence"/>
</dbReference>
<dbReference type="GO" id="GO:0030246">
    <property type="term" value="F:carbohydrate binding"/>
    <property type="evidence" value="ECO:0007669"/>
    <property type="project" value="UniProtKB-KW"/>
</dbReference>
<dbReference type="PIRSF" id="PIRSF000641">
    <property type="entry name" value="SRK"/>
    <property type="match status" value="1"/>
</dbReference>
<dbReference type="Gene3D" id="1.10.510.10">
    <property type="entry name" value="Transferase(Phosphotransferase) domain 1"/>
    <property type="match status" value="1"/>
</dbReference>
<dbReference type="CDD" id="cd00028">
    <property type="entry name" value="B_lectin"/>
    <property type="match status" value="1"/>
</dbReference>
<organism evidence="25 26">
    <name type="scientific">Vitis rotundifolia</name>
    <name type="common">Muscadine grape</name>
    <dbReference type="NCBI Taxonomy" id="103349"/>
    <lineage>
        <taxon>Eukaryota</taxon>
        <taxon>Viridiplantae</taxon>
        <taxon>Streptophyta</taxon>
        <taxon>Embryophyta</taxon>
        <taxon>Tracheophyta</taxon>
        <taxon>Spermatophyta</taxon>
        <taxon>Magnoliopsida</taxon>
        <taxon>eudicotyledons</taxon>
        <taxon>Gunneridae</taxon>
        <taxon>Pentapetalae</taxon>
        <taxon>rosids</taxon>
        <taxon>Vitales</taxon>
        <taxon>Vitaceae</taxon>
        <taxon>Viteae</taxon>
        <taxon>Vitis</taxon>
    </lineage>
</organism>
<dbReference type="FunFam" id="3.30.200.20:FF:000178">
    <property type="entry name" value="serine/threonine-protein kinase PBS1-like"/>
    <property type="match status" value="1"/>
</dbReference>
<evidence type="ECO:0000256" key="9">
    <source>
        <dbReference type="ARBA" id="ARBA00022741"/>
    </source>
</evidence>
<dbReference type="Gene3D" id="3.30.200.20">
    <property type="entry name" value="Phosphorylase Kinase, domain 1"/>
    <property type="match status" value="1"/>
</dbReference>
<gene>
    <name evidence="25" type="ORF">PVL29_015105</name>
</gene>
<feature type="chain" id="PRO_5041335575" description="Receptor-like serine/threonine-protein kinase" evidence="22">
    <location>
        <begin position="21"/>
        <end position="841"/>
    </location>
</feature>
<keyword evidence="9 19" id="KW-0547">Nucleotide-binding</keyword>
<dbReference type="SUPFAM" id="SSF56112">
    <property type="entry name" value="Protein kinase-like (PK-like)"/>
    <property type="match status" value="1"/>
</dbReference>
<evidence type="ECO:0000259" key="23">
    <source>
        <dbReference type="PROSITE" id="PS50011"/>
    </source>
</evidence>
<dbReference type="GO" id="GO:0005524">
    <property type="term" value="F:ATP binding"/>
    <property type="evidence" value="ECO:0007669"/>
    <property type="project" value="UniProtKB-UniRule"/>
</dbReference>
<feature type="signal peptide" evidence="22">
    <location>
        <begin position="1"/>
        <end position="20"/>
    </location>
</feature>
<feature type="binding site" evidence="20">
    <location>
        <position position="552"/>
    </location>
    <ligand>
        <name>ATP</name>
        <dbReference type="ChEBI" id="CHEBI:30616"/>
    </ligand>
</feature>
<dbReference type="Pfam" id="PF00069">
    <property type="entry name" value="Pkinase"/>
    <property type="match status" value="1"/>
</dbReference>
<dbReference type="InterPro" id="IPR024171">
    <property type="entry name" value="SRK-like_kinase"/>
</dbReference>
<keyword evidence="10 19" id="KW-0418">Kinase</keyword>
<dbReference type="GO" id="GO:0016020">
    <property type="term" value="C:membrane"/>
    <property type="evidence" value="ECO:0007669"/>
    <property type="project" value="UniProtKB-SubCell"/>
</dbReference>
<keyword evidence="16" id="KW-0325">Glycoprotein</keyword>
<keyword evidence="4" id="KW-0597">Phosphoprotein</keyword>
<evidence type="ECO:0000256" key="8">
    <source>
        <dbReference type="ARBA" id="ARBA00022734"/>
    </source>
</evidence>
<dbReference type="PROSITE" id="PS00108">
    <property type="entry name" value="PROTEIN_KINASE_ST"/>
    <property type="match status" value="1"/>
</dbReference>
<evidence type="ECO:0000256" key="11">
    <source>
        <dbReference type="ARBA" id="ARBA00022840"/>
    </source>
</evidence>
<evidence type="ECO:0000256" key="6">
    <source>
        <dbReference type="ARBA" id="ARBA00022692"/>
    </source>
</evidence>
<dbReference type="FunFam" id="2.90.10.30:FF:000003">
    <property type="entry name" value="Os04g0303100 protein"/>
    <property type="match status" value="1"/>
</dbReference>
<comment type="caution">
    <text evidence="25">The sequence shown here is derived from an EMBL/GenBank/DDBJ whole genome shotgun (WGS) entry which is preliminary data.</text>
</comment>
<keyword evidence="26" id="KW-1185">Reference proteome</keyword>